<comment type="cofactor">
    <cofactor evidence="10 13">
        <name>a divalent metal cation</name>
        <dbReference type="ChEBI" id="CHEBI:60240"/>
    </cofactor>
    <text evidence="10 13">Binds 1 divalent metal cation per subunit.</text>
</comment>
<evidence type="ECO:0000256" key="8">
    <source>
        <dbReference type="ARBA" id="ARBA00022723"/>
    </source>
</evidence>
<evidence type="ECO:0000256" key="4">
    <source>
        <dbReference type="ARBA" id="ARBA00001947"/>
    </source>
</evidence>
<keyword evidence="9 10" id="KW-0413">Isomerase</keyword>
<keyword evidence="10 11" id="KW-0119">Carbohydrate metabolism</keyword>
<dbReference type="NCBIfam" id="NF004076">
    <property type="entry name" value="PRK05581.1-4"/>
    <property type="match status" value="1"/>
</dbReference>
<dbReference type="PROSITE" id="PS01085">
    <property type="entry name" value="RIBUL_P_3_EPIMER_1"/>
    <property type="match status" value="1"/>
</dbReference>
<dbReference type="PANTHER" id="PTHR11749">
    <property type="entry name" value="RIBULOSE-5-PHOSPHATE-3-EPIMERASE"/>
    <property type="match status" value="1"/>
</dbReference>
<dbReference type="Pfam" id="PF00834">
    <property type="entry name" value="Ribul_P_3_epim"/>
    <property type="match status" value="1"/>
</dbReference>
<dbReference type="GO" id="GO:0019323">
    <property type="term" value="P:pentose catabolic process"/>
    <property type="evidence" value="ECO:0007669"/>
    <property type="project" value="UniProtKB-UniRule"/>
</dbReference>
<dbReference type="InterPro" id="IPR000056">
    <property type="entry name" value="Ribul_P_3_epim-like"/>
</dbReference>
<keyword evidence="13" id="KW-0464">Manganese</keyword>
<proteinExistence type="inferred from homology"/>
<dbReference type="InterPro" id="IPR013785">
    <property type="entry name" value="Aldolase_TIM"/>
</dbReference>
<dbReference type="AlphaFoldDB" id="A0A369VRS6"/>
<dbReference type="FunFam" id="3.20.20.70:FF:000004">
    <property type="entry name" value="Ribulose-phosphate 3-epimerase"/>
    <property type="match status" value="1"/>
</dbReference>
<comment type="similarity">
    <text evidence="6 10 11">Belongs to the ribulose-phosphate 3-epimerase family.</text>
</comment>
<feature type="binding site" evidence="10 13">
    <location>
        <position position="175"/>
    </location>
    <ligand>
        <name>a divalent metal cation</name>
        <dbReference type="ChEBI" id="CHEBI:60240"/>
    </ligand>
</feature>
<dbReference type="InterPro" id="IPR026019">
    <property type="entry name" value="Ribul_P_3_epim"/>
</dbReference>
<evidence type="ECO:0000256" key="9">
    <source>
        <dbReference type="ARBA" id="ARBA00023235"/>
    </source>
</evidence>
<dbReference type="GO" id="GO:0004750">
    <property type="term" value="F:D-ribulose-phosphate 3-epimerase activity"/>
    <property type="evidence" value="ECO:0007669"/>
    <property type="project" value="UniProtKB-UniRule"/>
</dbReference>
<comment type="cofactor">
    <cofactor evidence="5">
        <name>Fe(2+)</name>
        <dbReference type="ChEBI" id="CHEBI:29033"/>
    </cofactor>
</comment>
<keyword evidence="16" id="KW-1185">Reference proteome</keyword>
<evidence type="ECO:0000256" key="6">
    <source>
        <dbReference type="ARBA" id="ARBA00009541"/>
    </source>
</evidence>
<dbReference type="GO" id="GO:0046872">
    <property type="term" value="F:metal ion binding"/>
    <property type="evidence" value="ECO:0007669"/>
    <property type="project" value="UniProtKB-UniRule"/>
</dbReference>
<evidence type="ECO:0000256" key="3">
    <source>
        <dbReference type="ARBA" id="ARBA00001941"/>
    </source>
</evidence>
<name>A0A369VRS6_9SPHN</name>
<comment type="cofactor">
    <cofactor evidence="2">
        <name>Mn(2+)</name>
        <dbReference type="ChEBI" id="CHEBI:29035"/>
    </cofactor>
</comment>
<keyword evidence="13" id="KW-0862">Zinc</keyword>
<evidence type="ECO:0000256" key="7">
    <source>
        <dbReference type="ARBA" id="ARBA00013188"/>
    </source>
</evidence>
<evidence type="ECO:0000256" key="10">
    <source>
        <dbReference type="HAMAP-Rule" id="MF_02227"/>
    </source>
</evidence>
<feature type="binding site" evidence="14">
    <location>
        <position position="177"/>
    </location>
    <ligand>
        <name>substrate</name>
    </ligand>
</feature>
<dbReference type="Proteomes" id="UP000253918">
    <property type="component" value="Unassembled WGS sequence"/>
</dbReference>
<feature type="binding site" evidence="10">
    <location>
        <begin position="175"/>
        <end position="177"/>
    </location>
    <ligand>
        <name>substrate</name>
    </ligand>
</feature>
<comment type="cofactor">
    <cofactor evidence="4">
        <name>Zn(2+)</name>
        <dbReference type="ChEBI" id="CHEBI:29105"/>
    </cofactor>
</comment>
<feature type="active site" description="Proton donor" evidence="10 12">
    <location>
        <position position="175"/>
    </location>
</feature>
<feature type="binding site" evidence="14">
    <location>
        <begin position="197"/>
        <end position="198"/>
    </location>
    <ligand>
        <name>substrate</name>
    </ligand>
</feature>
<evidence type="ECO:0000256" key="5">
    <source>
        <dbReference type="ARBA" id="ARBA00001954"/>
    </source>
</evidence>
<evidence type="ECO:0000313" key="15">
    <source>
        <dbReference type="EMBL" id="RDE04733.1"/>
    </source>
</evidence>
<protein>
    <recommendedName>
        <fullName evidence="7 10">Ribulose-phosphate 3-epimerase</fullName>
        <ecNumber evidence="7 10">5.1.3.1</ecNumber>
    </recommendedName>
</protein>
<gene>
    <name evidence="10" type="primary">rpe</name>
    <name evidence="15" type="ORF">DVW87_14215</name>
</gene>
<dbReference type="NCBIfam" id="TIGR01163">
    <property type="entry name" value="rpe"/>
    <property type="match status" value="1"/>
</dbReference>
<comment type="caution">
    <text evidence="15">The sequence shown here is derived from an EMBL/GenBank/DDBJ whole genome shotgun (WGS) entry which is preliminary data.</text>
</comment>
<comment type="cofactor">
    <cofactor evidence="3">
        <name>Co(2+)</name>
        <dbReference type="ChEBI" id="CHEBI:48828"/>
    </cofactor>
</comment>
<dbReference type="RefSeq" id="WP_114688470.1">
    <property type="nucleotide sequence ID" value="NZ_QQNB01000003.1"/>
</dbReference>
<feature type="binding site" evidence="10 14">
    <location>
        <position position="8"/>
    </location>
    <ligand>
        <name>substrate</name>
    </ligand>
</feature>
<dbReference type="EC" id="5.1.3.1" evidence="7 10"/>
<keyword evidence="8 10" id="KW-0479">Metal-binding</keyword>
<dbReference type="SUPFAM" id="SSF51366">
    <property type="entry name" value="Ribulose-phoshate binding barrel"/>
    <property type="match status" value="1"/>
</dbReference>
<comment type="caution">
    <text evidence="10">Lacks conserved residue(s) required for the propagation of feature annotation.</text>
</comment>
<comment type="pathway">
    <text evidence="10">Carbohydrate degradation.</text>
</comment>
<reference evidence="15 16" key="1">
    <citation type="submission" date="2018-07" db="EMBL/GenBank/DDBJ databases">
        <title>a novel species of Sphingomonas isolated from the rhizosphere soil of Araceae plant.</title>
        <authorList>
            <person name="Zhiyong W."/>
            <person name="Qinglan Z."/>
            <person name="Zhiwei F."/>
            <person name="Ding X."/>
            <person name="Gejiao W."/>
            <person name="Shixue Z."/>
        </authorList>
    </citation>
    <scope>NUCLEOTIDE SEQUENCE [LARGE SCALE GENOMIC DNA]</scope>
    <source>
        <strain evidence="15 16">WZY 27</strain>
    </source>
</reference>
<dbReference type="CDD" id="cd00429">
    <property type="entry name" value="RPE"/>
    <property type="match status" value="1"/>
</dbReference>
<dbReference type="HAMAP" id="MF_02227">
    <property type="entry name" value="RPE"/>
    <property type="match status" value="1"/>
</dbReference>
<feature type="binding site" evidence="10 14">
    <location>
        <begin position="142"/>
        <end position="145"/>
    </location>
    <ligand>
        <name>substrate</name>
    </ligand>
</feature>
<feature type="binding site" evidence="10 13">
    <location>
        <position position="66"/>
    </location>
    <ligand>
        <name>a divalent metal cation</name>
        <dbReference type="ChEBI" id="CHEBI:60240"/>
    </ligand>
</feature>
<feature type="active site" description="Proton acceptor" evidence="10 12">
    <location>
        <position position="35"/>
    </location>
</feature>
<feature type="binding site" evidence="10 13">
    <location>
        <position position="33"/>
    </location>
    <ligand>
        <name>a divalent metal cation</name>
        <dbReference type="ChEBI" id="CHEBI:60240"/>
    </ligand>
</feature>
<dbReference type="EMBL" id="QQNB01000003">
    <property type="protein sequence ID" value="RDE04733.1"/>
    <property type="molecule type" value="Genomic_DNA"/>
</dbReference>
<dbReference type="OrthoDB" id="1645589at2"/>
<evidence type="ECO:0000256" key="13">
    <source>
        <dbReference type="PIRSR" id="PIRSR001461-2"/>
    </source>
</evidence>
<evidence type="ECO:0000256" key="2">
    <source>
        <dbReference type="ARBA" id="ARBA00001936"/>
    </source>
</evidence>
<evidence type="ECO:0000256" key="12">
    <source>
        <dbReference type="PIRSR" id="PIRSR001461-1"/>
    </source>
</evidence>
<evidence type="ECO:0000256" key="1">
    <source>
        <dbReference type="ARBA" id="ARBA00001782"/>
    </source>
</evidence>
<dbReference type="InterPro" id="IPR011060">
    <property type="entry name" value="RibuloseP-bd_barrel"/>
</dbReference>
<dbReference type="GO" id="GO:0005737">
    <property type="term" value="C:cytoplasm"/>
    <property type="evidence" value="ECO:0007669"/>
    <property type="project" value="UniProtKB-ARBA"/>
</dbReference>
<feature type="binding site" evidence="10 13">
    <location>
        <position position="35"/>
    </location>
    <ligand>
        <name>a divalent metal cation</name>
        <dbReference type="ChEBI" id="CHEBI:60240"/>
    </ligand>
</feature>
<feature type="binding site" evidence="10 14">
    <location>
        <position position="66"/>
    </location>
    <ligand>
        <name>substrate</name>
    </ligand>
</feature>
<accession>A0A369VRS6</accession>
<evidence type="ECO:0000313" key="16">
    <source>
        <dbReference type="Proteomes" id="UP000253918"/>
    </source>
</evidence>
<keyword evidence="13" id="KW-0170">Cobalt</keyword>
<dbReference type="Gene3D" id="3.20.20.70">
    <property type="entry name" value="Aldolase class I"/>
    <property type="match status" value="1"/>
</dbReference>
<comment type="function">
    <text evidence="10">Catalyzes the reversible epimerization of D-ribulose 5-phosphate to D-xylulose 5-phosphate.</text>
</comment>
<evidence type="ECO:0000256" key="11">
    <source>
        <dbReference type="PIRNR" id="PIRNR001461"/>
    </source>
</evidence>
<dbReference type="GO" id="GO:0006098">
    <property type="term" value="P:pentose-phosphate shunt"/>
    <property type="evidence" value="ECO:0007669"/>
    <property type="project" value="UniProtKB-UniRule"/>
</dbReference>
<organism evidence="15 16">
    <name type="scientific">Sphingomonas aracearum</name>
    <dbReference type="NCBI Taxonomy" id="2283317"/>
    <lineage>
        <taxon>Bacteria</taxon>
        <taxon>Pseudomonadati</taxon>
        <taxon>Pseudomonadota</taxon>
        <taxon>Alphaproteobacteria</taxon>
        <taxon>Sphingomonadales</taxon>
        <taxon>Sphingomonadaceae</taxon>
        <taxon>Sphingomonas</taxon>
    </lineage>
</organism>
<comment type="catalytic activity">
    <reaction evidence="1 10 11">
        <text>D-ribulose 5-phosphate = D-xylulose 5-phosphate</text>
        <dbReference type="Rhea" id="RHEA:13677"/>
        <dbReference type="ChEBI" id="CHEBI:57737"/>
        <dbReference type="ChEBI" id="CHEBI:58121"/>
        <dbReference type="EC" id="5.1.3.1"/>
    </reaction>
</comment>
<sequence length="218" mass="23158">MSVRIAPSILSADFAKLGEEVRAIDAAGADWIHVDVMDGHFVPNISIGPAVVKALRPHSAKPFDVHLMIAPVDPYLEAFAEAGADGITVHVEASPHTHRTLQRIRQLGKRPGVVLTPQTPAKALDYLLEEVDLVLVMSVNPGFGGQSFIDSQLRKIEAIRRMIDKAGLPVDLEVDGGIDHGTAPRAIAAGADVLVAGTATFRGGPAAYAENIRTLRGQ</sequence>
<dbReference type="PIRSF" id="PIRSF001461">
    <property type="entry name" value="RPE"/>
    <property type="match status" value="1"/>
</dbReference>
<dbReference type="PROSITE" id="PS01086">
    <property type="entry name" value="RIBUL_P_3_EPIMER_2"/>
    <property type="match status" value="1"/>
</dbReference>
<evidence type="ECO:0000256" key="14">
    <source>
        <dbReference type="PIRSR" id="PIRSR001461-3"/>
    </source>
</evidence>